<dbReference type="GO" id="GO:0043448">
    <property type="term" value="P:alkane catabolic process"/>
    <property type="evidence" value="ECO:0007669"/>
    <property type="project" value="TreeGrafter"/>
</dbReference>
<reference evidence="3 4" key="1">
    <citation type="submission" date="2018-09" db="EMBL/GenBank/DDBJ databases">
        <title>Roseovarius spongiae sp. nov., isolated from a marine sponge.</title>
        <authorList>
            <person name="Zhuang L."/>
            <person name="Luo L."/>
        </authorList>
    </citation>
    <scope>NUCLEOTIDE SEQUENCE [LARGE SCALE GENOMIC DNA]</scope>
    <source>
        <strain evidence="3 4">HN-E21</strain>
    </source>
</reference>
<comment type="caution">
    <text evidence="3">The sequence shown here is derived from an EMBL/GenBank/DDBJ whole genome shotgun (WGS) entry which is preliminary data.</text>
</comment>
<organism evidence="3 4">
    <name type="scientific">Roseovarius spongiae</name>
    <dbReference type="NCBI Taxonomy" id="2320272"/>
    <lineage>
        <taxon>Bacteria</taxon>
        <taxon>Pseudomonadati</taxon>
        <taxon>Pseudomonadota</taxon>
        <taxon>Alphaproteobacteria</taxon>
        <taxon>Rhodobacterales</taxon>
        <taxon>Roseobacteraceae</taxon>
        <taxon>Roseovarius</taxon>
    </lineage>
</organism>
<dbReference type="PANTHER" id="PTHR39335:SF1">
    <property type="entry name" value="BLL4220 PROTEIN"/>
    <property type="match status" value="1"/>
</dbReference>
<keyword evidence="2" id="KW-0732">Signal</keyword>
<feature type="chain" id="PRO_5017276082" description="Lipoprotein" evidence="2">
    <location>
        <begin position="24"/>
        <end position="180"/>
    </location>
</feature>
<feature type="signal peptide" evidence="2">
    <location>
        <begin position="1"/>
        <end position="23"/>
    </location>
</feature>
<evidence type="ECO:0000313" key="4">
    <source>
        <dbReference type="Proteomes" id="UP000281128"/>
    </source>
</evidence>
<name>A0A3A8B5U4_9RHOB</name>
<dbReference type="EMBL" id="RAPE01000002">
    <property type="protein sequence ID" value="RKF15386.1"/>
    <property type="molecule type" value="Genomic_DNA"/>
</dbReference>
<evidence type="ECO:0000256" key="1">
    <source>
        <dbReference type="SAM" id="MobiDB-lite"/>
    </source>
</evidence>
<dbReference type="OrthoDB" id="9800666at2"/>
<sequence>MEGPPMRYSSILALMLLSSNLQAQDLATLSLVTSEESGAYIVGPDGRPVYAMLSADSVGGDGLDSLDSCAQSCRDNWPLLTAQEDISVGEGVNPDLIGRTASDGQQVLTYADQPLFQYHQDVAGGEPQGDGIYSFGGYWALMAPSGRPIRSGTVPAADNIPEAQSGADENESLPLPPVSK</sequence>
<accession>A0A3A8B5U4</accession>
<evidence type="ECO:0000256" key="2">
    <source>
        <dbReference type="SAM" id="SignalP"/>
    </source>
</evidence>
<proteinExistence type="predicted"/>
<dbReference type="AlphaFoldDB" id="A0A3A8B5U4"/>
<feature type="region of interest" description="Disordered" evidence="1">
    <location>
        <begin position="150"/>
        <end position="180"/>
    </location>
</feature>
<dbReference type="PANTHER" id="PTHR39335">
    <property type="entry name" value="BLL4220 PROTEIN"/>
    <property type="match status" value="1"/>
</dbReference>
<dbReference type="Proteomes" id="UP000281128">
    <property type="component" value="Unassembled WGS sequence"/>
</dbReference>
<gene>
    <name evidence="3" type="ORF">D6850_11255</name>
</gene>
<protein>
    <recommendedName>
        <fullName evidence="5">Lipoprotein</fullName>
    </recommendedName>
</protein>
<keyword evidence="4" id="KW-1185">Reference proteome</keyword>
<evidence type="ECO:0000313" key="3">
    <source>
        <dbReference type="EMBL" id="RKF15386.1"/>
    </source>
</evidence>
<evidence type="ECO:0008006" key="5">
    <source>
        <dbReference type="Google" id="ProtNLM"/>
    </source>
</evidence>